<evidence type="ECO:0000313" key="8">
    <source>
        <dbReference type="Proteomes" id="UP000663860"/>
    </source>
</evidence>
<keyword evidence="1 3" id="KW-0863">Zinc-finger</keyword>
<evidence type="ECO:0000256" key="2">
    <source>
        <dbReference type="ARBA" id="ARBA00022833"/>
    </source>
</evidence>
<evidence type="ECO:0000313" key="7">
    <source>
        <dbReference type="EMBL" id="CAF3606707.1"/>
    </source>
</evidence>
<dbReference type="AlphaFoldDB" id="A0A814UVF9"/>
<dbReference type="InterPro" id="IPR001841">
    <property type="entry name" value="Znf_RING"/>
</dbReference>
<evidence type="ECO:0000259" key="5">
    <source>
        <dbReference type="PROSITE" id="PS50089"/>
    </source>
</evidence>
<comment type="caution">
    <text evidence="6">The sequence shown here is derived from an EMBL/GenBank/DDBJ whole genome shotgun (WGS) entry which is preliminary data.</text>
</comment>
<evidence type="ECO:0000256" key="1">
    <source>
        <dbReference type="ARBA" id="ARBA00022771"/>
    </source>
</evidence>
<dbReference type="Gene3D" id="3.30.40.10">
    <property type="entry name" value="Zinc/RING finger domain, C3HC4 (zinc finger)"/>
    <property type="match status" value="1"/>
</dbReference>
<accession>A0A814UVF9</accession>
<dbReference type="EMBL" id="CAJNOE010000370">
    <property type="protein sequence ID" value="CAF1179360.1"/>
    <property type="molecule type" value="Genomic_DNA"/>
</dbReference>
<feature type="compositionally biased region" description="Pro residues" evidence="4">
    <location>
        <begin position="10"/>
        <end position="24"/>
    </location>
</feature>
<gene>
    <name evidence="6" type="ORF">IZO911_LOCUS27370</name>
    <name evidence="7" type="ORF">KXQ929_LOCUS5424</name>
</gene>
<dbReference type="SUPFAM" id="SSF57850">
    <property type="entry name" value="RING/U-box"/>
    <property type="match status" value="1"/>
</dbReference>
<keyword evidence="1 3" id="KW-0479">Metal-binding</keyword>
<feature type="domain" description="RING-type" evidence="5">
    <location>
        <begin position="61"/>
        <end position="109"/>
    </location>
</feature>
<reference evidence="6" key="1">
    <citation type="submission" date="2021-02" db="EMBL/GenBank/DDBJ databases">
        <authorList>
            <person name="Nowell W R."/>
        </authorList>
    </citation>
    <scope>NUCLEOTIDE SEQUENCE</scope>
</reference>
<dbReference type="PROSITE" id="PS50089">
    <property type="entry name" value="ZF_RING_2"/>
    <property type="match status" value="1"/>
</dbReference>
<dbReference type="InterPro" id="IPR013083">
    <property type="entry name" value="Znf_RING/FYVE/PHD"/>
</dbReference>
<evidence type="ECO:0000313" key="6">
    <source>
        <dbReference type="EMBL" id="CAF1179360.1"/>
    </source>
</evidence>
<sequence length="152" mass="16310">MRAQDQEQSPPAPAALPPAPAALPPAPAALPPAPAALLPAPAALPQQLAGHPQEQLLQIMCAICFENIQRNEAVIYCNVCGKPFHHGELITWLTIAPANGPPRNCPVCRGNMGWVFILVPVLDNLDENIPLGLQPADLPDGIDNWNWDLDFL</sequence>
<organism evidence="6 8">
    <name type="scientific">Adineta steineri</name>
    <dbReference type="NCBI Taxonomy" id="433720"/>
    <lineage>
        <taxon>Eukaryota</taxon>
        <taxon>Metazoa</taxon>
        <taxon>Spiralia</taxon>
        <taxon>Gnathifera</taxon>
        <taxon>Rotifera</taxon>
        <taxon>Eurotatoria</taxon>
        <taxon>Bdelloidea</taxon>
        <taxon>Adinetida</taxon>
        <taxon>Adinetidae</taxon>
        <taxon>Adineta</taxon>
    </lineage>
</organism>
<dbReference type="GO" id="GO:0008270">
    <property type="term" value="F:zinc ion binding"/>
    <property type="evidence" value="ECO:0007669"/>
    <property type="project" value="UniProtKB-KW"/>
</dbReference>
<dbReference type="EMBL" id="CAJOBB010000198">
    <property type="protein sequence ID" value="CAF3606707.1"/>
    <property type="molecule type" value="Genomic_DNA"/>
</dbReference>
<name>A0A814UVF9_9BILA</name>
<proteinExistence type="predicted"/>
<evidence type="ECO:0000256" key="4">
    <source>
        <dbReference type="SAM" id="MobiDB-lite"/>
    </source>
</evidence>
<keyword evidence="2" id="KW-0862">Zinc</keyword>
<evidence type="ECO:0000256" key="3">
    <source>
        <dbReference type="PROSITE-ProRule" id="PRU00175"/>
    </source>
</evidence>
<protein>
    <recommendedName>
        <fullName evidence="5">RING-type domain-containing protein</fullName>
    </recommendedName>
</protein>
<dbReference type="Pfam" id="PF13639">
    <property type="entry name" value="zf-RING_2"/>
    <property type="match status" value="1"/>
</dbReference>
<feature type="region of interest" description="Disordered" evidence="4">
    <location>
        <begin position="1"/>
        <end position="24"/>
    </location>
</feature>
<dbReference type="Proteomes" id="UP000663868">
    <property type="component" value="Unassembled WGS sequence"/>
</dbReference>
<dbReference type="Proteomes" id="UP000663860">
    <property type="component" value="Unassembled WGS sequence"/>
</dbReference>